<evidence type="ECO:0000313" key="12">
    <source>
        <dbReference type="Proteomes" id="UP000816034"/>
    </source>
</evidence>
<dbReference type="InterPro" id="IPR015797">
    <property type="entry name" value="NUDIX_hydrolase-like_dom_sf"/>
</dbReference>
<feature type="region of interest" description="Disordered" evidence="9">
    <location>
        <begin position="583"/>
        <end position="619"/>
    </location>
</feature>
<keyword evidence="5" id="KW-0479">Metal-binding</keyword>
<proteinExistence type="inferred from homology"/>
<dbReference type="FunFam" id="3.90.79.10:FF:000003">
    <property type="entry name" value="M7GpppN-mRNA hydrolase isoform 2"/>
    <property type="match status" value="1"/>
</dbReference>
<evidence type="ECO:0000259" key="10">
    <source>
        <dbReference type="PROSITE" id="PS51462"/>
    </source>
</evidence>
<feature type="compositionally biased region" description="Basic and acidic residues" evidence="9">
    <location>
        <begin position="49"/>
        <end position="62"/>
    </location>
</feature>
<evidence type="ECO:0000313" key="11">
    <source>
        <dbReference type="EMBL" id="KAG2382317.1"/>
    </source>
</evidence>
<reference evidence="11 12" key="1">
    <citation type="journal article" date="2018" name="BMC Genomics">
        <title>The genome of Naegleria lovaniensis, the basis for a comparative approach to unravel pathogenicity factors of the human pathogenic amoeba N. fowleri.</title>
        <authorList>
            <person name="Liechti N."/>
            <person name="Schurch N."/>
            <person name="Bruggmann R."/>
            <person name="Wittwer M."/>
        </authorList>
    </citation>
    <scope>NUCLEOTIDE SEQUENCE [LARGE SCALE GENOMIC DNA]</scope>
    <source>
        <strain evidence="11 12">ATCC 30569</strain>
    </source>
</reference>
<feature type="domain" description="Nudix hydrolase" evidence="10">
    <location>
        <begin position="428"/>
        <end position="569"/>
    </location>
</feature>
<feature type="compositionally biased region" description="Low complexity" evidence="9">
    <location>
        <begin position="136"/>
        <end position="152"/>
    </location>
</feature>
<dbReference type="PROSITE" id="PS00893">
    <property type="entry name" value="NUDIX_BOX"/>
    <property type="match status" value="1"/>
</dbReference>
<dbReference type="SUPFAM" id="SSF140586">
    <property type="entry name" value="Dcp2 domain-like"/>
    <property type="match status" value="1"/>
</dbReference>
<dbReference type="SMART" id="SM01125">
    <property type="entry name" value="DCP2"/>
    <property type="match status" value="1"/>
</dbReference>
<comment type="similarity">
    <text evidence="3">Belongs to the Nudix hydrolase family. DCP2 subfamily.</text>
</comment>
<evidence type="ECO:0000256" key="3">
    <source>
        <dbReference type="ARBA" id="ARBA00005279"/>
    </source>
</evidence>
<feature type="compositionally biased region" description="Basic and acidic residues" evidence="9">
    <location>
        <begin position="245"/>
        <end position="266"/>
    </location>
</feature>
<feature type="compositionally biased region" description="Polar residues" evidence="9">
    <location>
        <begin position="200"/>
        <end position="233"/>
    </location>
</feature>
<keyword evidence="6" id="KW-0378">Hydrolase</keyword>
<name>A0AA88GPW5_NAELO</name>
<dbReference type="Pfam" id="PF05026">
    <property type="entry name" value="DCP2"/>
    <property type="match status" value="1"/>
</dbReference>
<dbReference type="Pfam" id="PF00293">
    <property type="entry name" value="NUDIX"/>
    <property type="match status" value="1"/>
</dbReference>
<dbReference type="GeneID" id="68097974"/>
<dbReference type="InterPro" id="IPR007722">
    <property type="entry name" value="DCP2_BoxA"/>
</dbReference>
<dbReference type="InterPro" id="IPR020084">
    <property type="entry name" value="NUDIX_hydrolase_CS"/>
</dbReference>
<dbReference type="EMBL" id="PYSW02000024">
    <property type="protein sequence ID" value="KAG2382317.1"/>
    <property type="molecule type" value="Genomic_DNA"/>
</dbReference>
<comment type="subcellular location">
    <subcellularLocation>
        <location evidence="2">Cytoplasm</location>
    </subcellularLocation>
</comment>
<keyword evidence="4" id="KW-0963">Cytoplasm</keyword>
<evidence type="ECO:0000256" key="5">
    <source>
        <dbReference type="ARBA" id="ARBA00022723"/>
    </source>
</evidence>
<dbReference type="GO" id="GO:0000290">
    <property type="term" value="P:deadenylation-dependent decapping of nuclear-transcribed mRNA"/>
    <property type="evidence" value="ECO:0007669"/>
    <property type="project" value="InterPro"/>
</dbReference>
<dbReference type="AlphaFoldDB" id="A0AA88GPW5"/>
<feature type="region of interest" description="Disordered" evidence="9">
    <location>
        <begin position="1"/>
        <end position="30"/>
    </location>
</feature>
<dbReference type="RefSeq" id="XP_044547996.1">
    <property type="nucleotide sequence ID" value="XM_044695278.1"/>
</dbReference>
<evidence type="ECO:0000256" key="9">
    <source>
        <dbReference type="SAM" id="MobiDB-lite"/>
    </source>
</evidence>
<evidence type="ECO:0000256" key="2">
    <source>
        <dbReference type="ARBA" id="ARBA00004496"/>
    </source>
</evidence>
<protein>
    <recommendedName>
        <fullName evidence="10">Nudix hydrolase domain-containing protein</fullName>
    </recommendedName>
</protein>
<evidence type="ECO:0000256" key="4">
    <source>
        <dbReference type="ARBA" id="ARBA00022490"/>
    </source>
</evidence>
<comment type="caution">
    <text evidence="11">The sequence shown here is derived from an EMBL/GenBank/DDBJ whole genome shotgun (WGS) entry which is preliminary data.</text>
</comment>
<dbReference type="SUPFAM" id="SSF55811">
    <property type="entry name" value="Nudix"/>
    <property type="match status" value="1"/>
</dbReference>
<evidence type="ECO:0000256" key="8">
    <source>
        <dbReference type="ARBA" id="ARBA00023211"/>
    </source>
</evidence>
<keyword evidence="12" id="KW-1185">Reference proteome</keyword>
<keyword evidence="7" id="KW-0694">RNA-binding</keyword>
<dbReference type="InterPro" id="IPR044099">
    <property type="entry name" value="Dcp2_NUDIX"/>
</dbReference>
<dbReference type="GO" id="GO:0140933">
    <property type="term" value="F:5'-(N(7)-methylguanosine 5'-triphospho)-[mRNA] hydrolase activity"/>
    <property type="evidence" value="ECO:0007669"/>
    <property type="project" value="InterPro"/>
</dbReference>
<sequence length="642" mass="73629">MKTTNHKGYDTQSNAHLAVDPITPSKKKESRKILQAYYGEINWALEMVEPTKKEEEKEDSTSSKKKKEKKDDSTVPKKKENRKILQAYYGEINWALDEDPIEPTKKEDSTVCPTTKPPRPSSKPINIHKMKKESSQESSSSIHPSSLPNTSSLKGHHKVASHEQQMNSDHHTTTGVNTEKNHRSTTTSTTNKNIKHEKSNTYSGDSNPQPVDSRSRAKSFQQSTQKATPLTNESSKRSKPLPTMTDEKELLDSYLRRNSKIEEDNKQSPVTPTLSSTPPTSSPKDQKITSPRQKKLQQQLKNTQLSTSAPSSCLHPSISKEQETLDEVLDELCMRFIINCPYMHDYGTSGFERLFFQLEEAFWFYSDFFRQQSLPKFKFVEFCEKMLARHPHLLIDLQRFTRDVFPNADNSIDLNVDTLVQKFLDYKTSVPVYGCVLLNEAMDKVLLVQGYNTKSWSFPKGKINQFERESHCAAREVYEECGYDLRDKICESDYIELEQNYENSLPKHKDQYKHSNPYTKLFIVSGIPESTNFVTRTRKEILKIQWFSIDYLVGTCNAKQSTLRTWLVKPFLSKIKEWIKKKKVTPSGSNTPTKNQARQRSLTAPAISIPTENMKKGTETNGASPLLSFVFNTEEIVENCQQ</sequence>
<dbReference type="InterPro" id="IPR000086">
    <property type="entry name" value="NUDIX_hydrolase_dom"/>
</dbReference>
<accession>A0AA88GPW5</accession>
<keyword evidence="8" id="KW-0464">Manganese</keyword>
<dbReference type="PANTHER" id="PTHR23114:SF17">
    <property type="entry name" value="M7GPPPN-MRNA HYDROLASE"/>
    <property type="match status" value="1"/>
</dbReference>
<dbReference type="GO" id="GO:0005737">
    <property type="term" value="C:cytoplasm"/>
    <property type="evidence" value="ECO:0007669"/>
    <property type="project" value="UniProtKB-SubCell"/>
</dbReference>
<dbReference type="PANTHER" id="PTHR23114">
    <property type="entry name" value="M7GPPPN-MRNA HYDROLASE"/>
    <property type="match status" value="1"/>
</dbReference>
<feature type="region of interest" description="Disordered" evidence="9">
    <location>
        <begin position="45"/>
        <end position="317"/>
    </location>
</feature>
<comment type="cofactor">
    <cofactor evidence="1">
        <name>Mn(2+)</name>
        <dbReference type="ChEBI" id="CHEBI:29035"/>
    </cofactor>
</comment>
<dbReference type="GO" id="GO:0030145">
    <property type="term" value="F:manganese ion binding"/>
    <property type="evidence" value="ECO:0007669"/>
    <property type="project" value="InterPro"/>
</dbReference>
<dbReference type="Gene3D" id="3.90.79.10">
    <property type="entry name" value="Nucleoside Triphosphate Pyrophosphohydrolase"/>
    <property type="match status" value="1"/>
</dbReference>
<feature type="compositionally biased region" description="Polar residues" evidence="9">
    <location>
        <begin position="162"/>
        <end position="178"/>
    </location>
</feature>
<gene>
    <name evidence="11" type="ORF">C9374_005519</name>
</gene>
<feature type="compositionally biased region" description="Low complexity" evidence="9">
    <location>
        <begin position="268"/>
        <end position="283"/>
    </location>
</feature>
<evidence type="ECO:0000256" key="1">
    <source>
        <dbReference type="ARBA" id="ARBA00001936"/>
    </source>
</evidence>
<organism evidence="11 12">
    <name type="scientific">Naegleria lovaniensis</name>
    <name type="common">Amoeba</name>
    <dbReference type="NCBI Taxonomy" id="51637"/>
    <lineage>
        <taxon>Eukaryota</taxon>
        <taxon>Discoba</taxon>
        <taxon>Heterolobosea</taxon>
        <taxon>Tetramitia</taxon>
        <taxon>Eutetramitia</taxon>
        <taxon>Vahlkampfiidae</taxon>
        <taxon>Naegleria</taxon>
    </lineage>
</organism>
<feature type="compositionally biased region" description="Polar residues" evidence="9">
    <location>
        <begin position="586"/>
        <end position="602"/>
    </location>
</feature>
<feature type="compositionally biased region" description="Basic and acidic residues" evidence="9">
    <location>
        <begin position="69"/>
        <end position="78"/>
    </location>
</feature>
<dbReference type="InterPro" id="IPR036189">
    <property type="entry name" value="DCP2_BoxA_sf"/>
</dbReference>
<dbReference type="GO" id="GO:0000184">
    <property type="term" value="P:nuclear-transcribed mRNA catabolic process, nonsense-mediated decay"/>
    <property type="evidence" value="ECO:0007669"/>
    <property type="project" value="InterPro"/>
</dbReference>
<dbReference type="Gene3D" id="1.10.10.1050">
    <property type="entry name" value="Dcp2, box A domain"/>
    <property type="match status" value="1"/>
</dbReference>
<dbReference type="CDD" id="cd03672">
    <property type="entry name" value="NUDIX_Dcp2p_Nudt20"/>
    <property type="match status" value="1"/>
</dbReference>
<feature type="compositionally biased region" description="Low complexity" evidence="9">
    <location>
        <begin position="296"/>
        <end position="305"/>
    </location>
</feature>
<evidence type="ECO:0000256" key="6">
    <source>
        <dbReference type="ARBA" id="ARBA00022801"/>
    </source>
</evidence>
<dbReference type="GO" id="GO:0003723">
    <property type="term" value="F:RNA binding"/>
    <property type="evidence" value="ECO:0007669"/>
    <property type="project" value="UniProtKB-KW"/>
</dbReference>
<dbReference type="Proteomes" id="UP000816034">
    <property type="component" value="Unassembled WGS sequence"/>
</dbReference>
<evidence type="ECO:0000256" key="7">
    <source>
        <dbReference type="ARBA" id="ARBA00022884"/>
    </source>
</evidence>
<dbReference type="PROSITE" id="PS51462">
    <property type="entry name" value="NUDIX"/>
    <property type="match status" value="1"/>
</dbReference>